<dbReference type="SUPFAM" id="SSF58104">
    <property type="entry name" value="Methyl-accepting chemotaxis protein (MCP) signaling domain"/>
    <property type="match status" value="1"/>
</dbReference>
<accession>A0A4R3VMT8</accession>
<sequence length="558" mass="61390">MLMPAILRNRIAAIRRRYRLSILSGLLLIIGLFSLLQLVSVGVISQTMTQVRQDIAANEHLRQQQALMDNARMEVMNASDKLNRAGIYLLVDKETGSEGSWHSLMNEAEASLKQAQEHYKLLESTPASEADTAAFADLKNSYKQLYAGLIELASGIKASHQIDIFFAVPVQAYQSDFAQKYSHYLQDIDTLQNQHGQQFLSSLDRAKTIFITVLGLLLTIAVVVWVGVNRVIIRPLISIIAHLKRIAAGDLSLAINSTTRSTREIEQLNNSVIQMQDGLVTLVHQVRQGVDQMVAQVDRVAADNHRLSEQANRQSRELKATTEHIMQLNQQLEQNAQHTQQANLHAEDTSKIAVRGETMMNDVKAAMSDIAGRTKEMTEAIGMIENVAFQTHILSLNAAIEAARAGNQGRGFAVVAREVGTLASQSSHSAQNINVLIRDSDNSVAAGARLVNQLNDSLHEIIQTAKGTGAFLSEISEISHQQNESIHEVTARLSTLNDTVKENAEQVEASAHTFSSLLAQTGRLNASVSLFILPEAEKTTEPGSEKQEMTLRIAVMNE</sequence>
<feature type="transmembrane region" description="Helical" evidence="13">
    <location>
        <begin position="20"/>
        <end position="44"/>
    </location>
</feature>
<dbReference type="OrthoDB" id="6500821at2"/>
<dbReference type="GO" id="GO:0004888">
    <property type="term" value="F:transmembrane signaling receptor activity"/>
    <property type="evidence" value="ECO:0007669"/>
    <property type="project" value="InterPro"/>
</dbReference>
<name>A0A4R3VMT8_9GAMM</name>
<feature type="domain" description="Methyl-accepting transducer" evidence="14">
    <location>
        <begin position="289"/>
        <end position="518"/>
    </location>
</feature>
<dbReference type="CDD" id="cd19407">
    <property type="entry name" value="Tar_Tsr_sensor"/>
    <property type="match status" value="1"/>
</dbReference>
<dbReference type="InterPro" id="IPR004089">
    <property type="entry name" value="MCPsignal_dom"/>
</dbReference>
<comment type="subcellular location">
    <subcellularLocation>
        <location evidence="1">Cell inner membrane</location>
        <topology evidence="1">Multi-pass membrane protein</topology>
    </subcellularLocation>
</comment>
<keyword evidence="4" id="KW-0145">Chemotaxis</keyword>
<dbReference type="InterPro" id="IPR003122">
    <property type="entry name" value="Tar_rcpt_lig-bd"/>
</dbReference>
<dbReference type="InterPro" id="IPR003660">
    <property type="entry name" value="HAMP_dom"/>
</dbReference>
<dbReference type="Gene3D" id="1.20.120.30">
    <property type="entry name" value="Aspartate receptor, ligand-binding domain"/>
    <property type="match status" value="1"/>
</dbReference>
<comment type="similarity">
    <text evidence="10">Belongs to the methyl-accepting chemotaxis (MCP) protein family.</text>
</comment>
<keyword evidence="12" id="KW-0175">Coiled coil</keyword>
<dbReference type="InterPro" id="IPR004090">
    <property type="entry name" value="Chemotax_Me-accpt_rcpt"/>
</dbReference>
<evidence type="ECO:0000256" key="4">
    <source>
        <dbReference type="ARBA" id="ARBA00022500"/>
    </source>
</evidence>
<evidence type="ECO:0000256" key="7">
    <source>
        <dbReference type="ARBA" id="ARBA00022989"/>
    </source>
</evidence>
<dbReference type="Pfam" id="PF02203">
    <property type="entry name" value="TarH"/>
    <property type="match status" value="1"/>
</dbReference>
<dbReference type="RefSeq" id="WP_132455365.1">
    <property type="nucleotide sequence ID" value="NZ_JAWIZJ010000004.1"/>
</dbReference>
<dbReference type="SUPFAM" id="SSF47170">
    <property type="entry name" value="Aspartate receptor, ligand-binding domain"/>
    <property type="match status" value="1"/>
</dbReference>
<feature type="domain" description="HAMP" evidence="15">
    <location>
        <begin position="230"/>
        <end position="284"/>
    </location>
</feature>
<keyword evidence="5" id="KW-0997">Cell inner membrane</keyword>
<dbReference type="PANTHER" id="PTHR43531">
    <property type="entry name" value="PROTEIN ICFG"/>
    <property type="match status" value="1"/>
</dbReference>
<keyword evidence="8 13" id="KW-0472">Membrane</keyword>
<dbReference type="PROSITE" id="PS50111">
    <property type="entry name" value="CHEMOTAXIS_TRANSDUC_2"/>
    <property type="match status" value="1"/>
</dbReference>
<dbReference type="InterPro" id="IPR035440">
    <property type="entry name" value="4HB_MCP_dom_sf"/>
</dbReference>
<organism evidence="16 17">
    <name type="scientific">Samsonia erythrinae</name>
    <dbReference type="NCBI Taxonomy" id="160434"/>
    <lineage>
        <taxon>Bacteria</taxon>
        <taxon>Pseudomonadati</taxon>
        <taxon>Pseudomonadota</taxon>
        <taxon>Gammaproteobacteria</taxon>
        <taxon>Enterobacterales</taxon>
        <taxon>Pectobacteriaceae</taxon>
        <taxon>Samsonia</taxon>
    </lineage>
</organism>
<protein>
    <submittedName>
        <fullName evidence="16">Methyl-accepting chemotaxis sensory transducer with TarH sensor</fullName>
    </submittedName>
</protein>
<evidence type="ECO:0000259" key="15">
    <source>
        <dbReference type="PROSITE" id="PS50885"/>
    </source>
</evidence>
<evidence type="ECO:0000256" key="2">
    <source>
        <dbReference type="ARBA" id="ARBA00022475"/>
    </source>
</evidence>
<dbReference type="GO" id="GO:0007165">
    <property type="term" value="P:signal transduction"/>
    <property type="evidence" value="ECO:0007669"/>
    <property type="project" value="UniProtKB-KW"/>
</dbReference>
<keyword evidence="7 13" id="KW-1133">Transmembrane helix</keyword>
<keyword evidence="2" id="KW-1003">Cell membrane</keyword>
<evidence type="ECO:0000256" key="13">
    <source>
        <dbReference type="SAM" id="Phobius"/>
    </source>
</evidence>
<evidence type="ECO:0000256" key="5">
    <source>
        <dbReference type="ARBA" id="ARBA00022519"/>
    </source>
</evidence>
<dbReference type="SMART" id="SM00304">
    <property type="entry name" value="HAMP"/>
    <property type="match status" value="1"/>
</dbReference>
<dbReference type="Pfam" id="PF00672">
    <property type="entry name" value="HAMP"/>
    <property type="match status" value="1"/>
</dbReference>
<evidence type="ECO:0000256" key="12">
    <source>
        <dbReference type="SAM" id="Coils"/>
    </source>
</evidence>
<feature type="transmembrane region" description="Helical" evidence="13">
    <location>
        <begin position="209"/>
        <end position="228"/>
    </location>
</feature>
<keyword evidence="17" id="KW-1185">Reference proteome</keyword>
<evidence type="ECO:0000256" key="9">
    <source>
        <dbReference type="ARBA" id="ARBA00023224"/>
    </source>
</evidence>
<comment type="caution">
    <text evidence="16">The sequence shown here is derived from an EMBL/GenBank/DDBJ whole genome shotgun (WGS) entry which is preliminary data.</text>
</comment>
<dbReference type="GO" id="GO:0005886">
    <property type="term" value="C:plasma membrane"/>
    <property type="evidence" value="ECO:0007669"/>
    <property type="project" value="UniProtKB-SubCell"/>
</dbReference>
<keyword evidence="6 13" id="KW-0812">Transmembrane</keyword>
<dbReference type="InterPro" id="IPR051310">
    <property type="entry name" value="MCP_chemotaxis"/>
</dbReference>
<evidence type="ECO:0000259" key="14">
    <source>
        <dbReference type="PROSITE" id="PS50111"/>
    </source>
</evidence>
<dbReference type="EMBL" id="SMBY01000004">
    <property type="protein sequence ID" value="TCV06217.1"/>
    <property type="molecule type" value="Genomic_DNA"/>
</dbReference>
<dbReference type="CDD" id="cd06225">
    <property type="entry name" value="HAMP"/>
    <property type="match status" value="1"/>
</dbReference>
<dbReference type="SMART" id="SM00319">
    <property type="entry name" value="TarH"/>
    <property type="match status" value="1"/>
</dbReference>
<evidence type="ECO:0000313" key="17">
    <source>
        <dbReference type="Proteomes" id="UP000295433"/>
    </source>
</evidence>
<feature type="coiled-coil region" evidence="12">
    <location>
        <begin position="311"/>
        <end position="349"/>
    </location>
</feature>
<evidence type="ECO:0000313" key="16">
    <source>
        <dbReference type="EMBL" id="TCV06217.1"/>
    </source>
</evidence>
<proteinExistence type="inferred from homology"/>
<dbReference type="PANTHER" id="PTHR43531:SF14">
    <property type="entry name" value="METHYL-ACCEPTING CHEMOTAXIS PROTEIN I-RELATED"/>
    <property type="match status" value="1"/>
</dbReference>
<dbReference type="PRINTS" id="PR00260">
    <property type="entry name" value="CHEMTRNSDUCR"/>
</dbReference>
<reference evidence="16 17" key="1">
    <citation type="submission" date="2019-03" db="EMBL/GenBank/DDBJ databases">
        <title>Genomic Encyclopedia of Type Strains, Phase IV (KMG-IV): sequencing the most valuable type-strain genomes for metagenomic binning, comparative biology and taxonomic classification.</title>
        <authorList>
            <person name="Goeker M."/>
        </authorList>
    </citation>
    <scope>NUCLEOTIDE SEQUENCE [LARGE SCALE GENOMIC DNA]</scope>
    <source>
        <strain evidence="16 17">DSM 16730</strain>
    </source>
</reference>
<evidence type="ECO:0000256" key="10">
    <source>
        <dbReference type="ARBA" id="ARBA00029447"/>
    </source>
</evidence>
<keyword evidence="3" id="KW-0488">Methylation</keyword>
<dbReference type="Proteomes" id="UP000295433">
    <property type="component" value="Unassembled WGS sequence"/>
</dbReference>
<dbReference type="Gene3D" id="1.10.287.950">
    <property type="entry name" value="Methyl-accepting chemotaxis protein"/>
    <property type="match status" value="1"/>
</dbReference>
<evidence type="ECO:0000256" key="3">
    <source>
        <dbReference type="ARBA" id="ARBA00022481"/>
    </source>
</evidence>
<keyword evidence="9 11" id="KW-0807">Transducer</keyword>
<evidence type="ECO:0000256" key="6">
    <source>
        <dbReference type="ARBA" id="ARBA00022692"/>
    </source>
</evidence>
<evidence type="ECO:0000256" key="1">
    <source>
        <dbReference type="ARBA" id="ARBA00004429"/>
    </source>
</evidence>
<dbReference type="Pfam" id="PF00015">
    <property type="entry name" value="MCPsignal"/>
    <property type="match status" value="1"/>
</dbReference>
<dbReference type="AlphaFoldDB" id="A0A4R3VMT8"/>
<dbReference type="SMART" id="SM00283">
    <property type="entry name" value="MA"/>
    <property type="match status" value="1"/>
</dbReference>
<evidence type="ECO:0000256" key="8">
    <source>
        <dbReference type="ARBA" id="ARBA00023136"/>
    </source>
</evidence>
<gene>
    <name evidence="16" type="ORF">EDC54_104125</name>
</gene>
<dbReference type="PROSITE" id="PS50885">
    <property type="entry name" value="HAMP"/>
    <property type="match status" value="1"/>
</dbReference>
<dbReference type="GO" id="GO:0006935">
    <property type="term" value="P:chemotaxis"/>
    <property type="evidence" value="ECO:0007669"/>
    <property type="project" value="UniProtKB-KW"/>
</dbReference>
<evidence type="ECO:0000256" key="11">
    <source>
        <dbReference type="PROSITE-ProRule" id="PRU00284"/>
    </source>
</evidence>